<evidence type="ECO:0000256" key="1">
    <source>
        <dbReference type="SAM" id="Phobius"/>
    </source>
</evidence>
<dbReference type="KEGG" id="aup:AsAng_0030470"/>
<dbReference type="EMBL" id="AP026867">
    <property type="protein sequence ID" value="BDS10949.1"/>
    <property type="molecule type" value="Genomic_DNA"/>
</dbReference>
<dbReference type="EMBL" id="AP026867">
    <property type="protein sequence ID" value="BDS12326.1"/>
    <property type="molecule type" value="Genomic_DNA"/>
</dbReference>
<dbReference type="EMBL" id="AP026867">
    <property type="protein sequence ID" value="BDS10843.1"/>
    <property type="molecule type" value="Genomic_DNA"/>
</dbReference>
<accession>A0A916DQ95</accession>
<keyword evidence="6" id="KW-1185">Reference proteome</keyword>
<evidence type="ECO:0000313" key="5">
    <source>
        <dbReference type="EMBL" id="BDS12326.1"/>
    </source>
</evidence>
<name>A0A916DQ95_9BACT</name>
<evidence type="ECO:0000313" key="2">
    <source>
        <dbReference type="EMBL" id="BDS10596.1"/>
    </source>
</evidence>
<feature type="transmembrane region" description="Helical" evidence="1">
    <location>
        <begin position="12"/>
        <end position="27"/>
    </location>
</feature>
<protein>
    <submittedName>
        <fullName evidence="2">Uncharacterized protein</fullName>
    </submittedName>
</protein>
<reference evidence="2" key="1">
    <citation type="submission" date="2022-09" db="EMBL/GenBank/DDBJ databases">
        <title>Aureispira anguillicida sp. nov., isolated from Leptocephalus of Japanese eel Anguilla japonica.</title>
        <authorList>
            <person name="Yuasa K."/>
            <person name="Mekata T."/>
            <person name="Ikunari K."/>
        </authorList>
    </citation>
    <scope>NUCLEOTIDE SEQUENCE</scope>
    <source>
        <strain evidence="2">EL160426</strain>
    </source>
</reference>
<dbReference type="AlphaFoldDB" id="A0A916DQ95"/>
<dbReference type="KEGG" id="aup:AsAng_0013040"/>
<feature type="transmembrane region" description="Helical" evidence="1">
    <location>
        <begin position="33"/>
        <end position="59"/>
    </location>
</feature>
<evidence type="ECO:0000313" key="6">
    <source>
        <dbReference type="Proteomes" id="UP001060919"/>
    </source>
</evidence>
<keyword evidence="1" id="KW-1133">Transmembrane helix</keyword>
<proteinExistence type="predicted"/>
<evidence type="ECO:0000313" key="4">
    <source>
        <dbReference type="EMBL" id="BDS10949.1"/>
    </source>
</evidence>
<sequence length="89" mass="10522">MTNKQFIKMGHSAFLIWIITLLGIYLIYQYGIIVIFCLGLLFCCLWGLLYSFVTVTYFINFLHFKNWVESTPLDIYLLLDNKESDSKHD</sequence>
<keyword evidence="1" id="KW-0812">Transmembrane</keyword>
<dbReference type="EMBL" id="AP026867">
    <property type="protein sequence ID" value="BDS10596.1"/>
    <property type="molecule type" value="Genomic_DNA"/>
</dbReference>
<organism evidence="2 6">
    <name type="scientific">Aureispira anguillae</name>
    <dbReference type="NCBI Taxonomy" id="2864201"/>
    <lineage>
        <taxon>Bacteria</taxon>
        <taxon>Pseudomonadati</taxon>
        <taxon>Bacteroidota</taxon>
        <taxon>Saprospiria</taxon>
        <taxon>Saprospirales</taxon>
        <taxon>Saprospiraceae</taxon>
        <taxon>Aureispira</taxon>
    </lineage>
</organism>
<dbReference type="Proteomes" id="UP001060919">
    <property type="component" value="Chromosome"/>
</dbReference>
<dbReference type="KEGG" id="aup:AsAng_0016590"/>
<keyword evidence="1" id="KW-0472">Membrane</keyword>
<dbReference type="KEGG" id="aup:AsAng_0015530"/>
<evidence type="ECO:0000313" key="3">
    <source>
        <dbReference type="EMBL" id="BDS10843.1"/>
    </source>
</evidence>
<gene>
    <name evidence="2" type="ORF">AsAng_0013040</name>
    <name evidence="3" type="ORF">AsAng_0015530</name>
    <name evidence="4" type="ORF">AsAng_0016590</name>
    <name evidence="5" type="ORF">AsAng_0030470</name>
</gene>